<organism evidence="8">
    <name type="scientific">Wolinella succinogenes (strain ATCC 29543 / DSM 1740 / CCUG 13145 / JCM 31913 / LMG 7466 / NCTC 11488 / FDC 602W)</name>
    <name type="common">Vibrio succinogenes</name>
    <dbReference type="NCBI Taxonomy" id="273121"/>
    <lineage>
        <taxon>Bacteria</taxon>
        <taxon>Pseudomonadati</taxon>
        <taxon>Campylobacterota</taxon>
        <taxon>Epsilonproteobacteria</taxon>
        <taxon>Campylobacterales</taxon>
        <taxon>Helicobacteraceae</taxon>
        <taxon>Wolinella</taxon>
    </lineage>
</organism>
<dbReference type="PRINTS" id="PR00173">
    <property type="entry name" value="EDTRNSPORT"/>
</dbReference>
<feature type="transmembrane region" description="Helical" evidence="6">
    <location>
        <begin position="12"/>
        <end position="36"/>
    </location>
</feature>
<name>Q7M9R9_WOLSU</name>
<dbReference type="AlphaFoldDB" id="Q7M9R9"/>
<dbReference type="Gene3D" id="1.10.3860.10">
    <property type="entry name" value="Sodium:dicarboxylate symporter"/>
    <property type="match status" value="1"/>
</dbReference>
<dbReference type="STRING" id="273121.WS0722"/>
<accession>Q7M9R9</accession>
<comment type="subcellular location">
    <subcellularLocation>
        <location evidence="1">Membrane</location>
        <topology evidence="1">Multi-pass membrane protein</topology>
    </subcellularLocation>
</comment>
<feature type="transmembrane region" description="Helical" evidence="6">
    <location>
        <begin position="42"/>
        <end position="66"/>
    </location>
</feature>
<dbReference type="PANTHER" id="PTHR42865:SF2">
    <property type="entry name" value="PROTON:GLUTAMATE SYMPORTER DAACS FAMILY"/>
    <property type="match status" value="1"/>
</dbReference>
<sequence length="410" mass="43534">MSLLNNLSKSLGFYILVAMILGVLTGVMMGEGAAVFEPLGAMFISLIKMLVVPLIVFSVIGGSAGVGATSSAGKVGGLTLFFFMIMTILAVSIALLFGELFKPGVGVNLSSLSSMFSNEYADRGGTPAFFDIILGMIPTNPIKAMVEGNILQILFFCIFLGFGISMLEESKRSPLIAGLNALTEAMIWMINKVMLIAPIGVFALMAESIGTYGFETLVLIMKLVVVYLFALALFNWGIYGLVVQFFTNLSLKEFFGGIKSAQIVAFSTASSMATVPVTMDAVENKFKINKSLASFIVPLGATINMNGNAIYYALTAVFFAQFYGIELTWAHYGAIILTSTIGSIGQAGVPGPTLLVVAVLMSAGIPIEGLPILYALDRIFDMTRTAVNITGDALCAAVVEKYTQGEKSLA</sequence>
<evidence type="ECO:0000256" key="3">
    <source>
        <dbReference type="ARBA" id="ARBA00022692"/>
    </source>
</evidence>
<evidence type="ECO:0000256" key="5">
    <source>
        <dbReference type="ARBA" id="ARBA00023136"/>
    </source>
</evidence>
<dbReference type="GO" id="GO:0006835">
    <property type="term" value="P:dicarboxylic acid transport"/>
    <property type="evidence" value="ECO:0007669"/>
    <property type="project" value="TreeGrafter"/>
</dbReference>
<dbReference type="HOGENOM" id="CLU_019375_7_1_7"/>
<evidence type="ECO:0000256" key="2">
    <source>
        <dbReference type="ARBA" id="ARBA00022448"/>
    </source>
</evidence>
<evidence type="ECO:0000256" key="6">
    <source>
        <dbReference type="SAM" id="Phobius"/>
    </source>
</evidence>
<keyword evidence="2" id="KW-0813">Transport</keyword>
<feature type="transmembrane region" description="Helical" evidence="6">
    <location>
        <begin position="332"/>
        <end position="349"/>
    </location>
</feature>
<dbReference type="PANTHER" id="PTHR42865">
    <property type="entry name" value="PROTON/GLUTAMATE-ASPARTATE SYMPORTER"/>
    <property type="match status" value="1"/>
</dbReference>
<dbReference type="Pfam" id="PF00375">
    <property type="entry name" value="SDF"/>
    <property type="match status" value="1"/>
</dbReference>
<evidence type="ECO:0000313" key="7">
    <source>
        <dbReference type="EMBL" id="CAE09845.1"/>
    </source>
</evidence>
<evidence type="ECO:0000256" key="4">
    <source>
        <dbReference type="ARBA" id="ARBA00022989"/>
    </source>
</evidence>
<feature type="transmembrane region" description="Helical" evidence="6">
    <location>
        <begin position="187"/>
        <end position="205"/>
    </location>
</feature>
<proteinExistence type="predicted"/>
<keyword evidence="5 6" id="KW-0472">Membrane</keyword>
<dbReference type="GO" id="GO:0015293">
    <property type="term" value="F:symporter activity"/>
    <property type="evidence" value="ECO:0007669"/>
    <property type="project" value="InterPro"/>
</dbReference>
<dbReference type="EMBL" id="BX571658">
    <property type="protein sequence ID" value="CAE09845.1"/>
    <property type="molecule type" value="Genomic_DNA"/>
</dbReference>
<dbReference type="Proteomes" id="UP000000422">
    <property type="component" value="Chromosome"/>
</dbReference>
<dbReference type="eggNOG" id="COG1301">
    <property type="taxonomic scope" value="Bacteria"/>
</dbReference>
<gene>
    <name evidence="7" type="ordered locus">WS0722</name>
</gene>
<reference evidence="7 8" key="1">
    <citation type="journal article" date="2003" name="Proc. Natl. Acad. Sci. U.S.A.">
        <title>Complete genome sequence and analysis of Wolinella succinogenes.</title>
        <authorList>
            <person name="Baar C."/>
            <person name="Eppinger M."/>
            <person name="Raddatz G."/>
            <person name="Simon JM."/>
            <person name="Lanz C."/>
            <person name="Klimmek O."/>
            <person name="Nandakumar R."/>
            <person name="Gross R."/>
            <person name="Rosinus A."/>
            <person name="Keller H."/>
            <person name="Jagtap P."/>
            <person name="Linke B."/>
            <person name="Meyer F."/>
            <person name="Lederer H."/>
            <person name="Schuster S.C."/>
        </authorList>
    </citation>
    <scope>NUCLEOTIDE SEQUENCE [LARGE SCALE GENOMIC DNA]</scope>
    <source>
        <strain evidence="8">ATCC 29543 / DSM 1740 / CCUG 13145 / JCM 31913 / LMG 7466 / NCTC 11488 / FDC 602W</strain>
    </source>
</reference>
<dbReference type="InterPro" id="IPR001991">
    <property type="entry name" value="Na-dicarboxylate_symporter"/>
</dbReference>
<evidence type="ECO:0000256" key="1">
    <source>
        <dbReference type="ARBA" id="ARBA00004141"/>
    </source>
</evidence>
<keyword evidence="8" id="KW-1185">Reference proteome</keyword>
<dbReference type="InterPro" id="IPR036458">
    <property type="entry name" value="Na:dicarbo_symporter_sf"/>
</dbReference>
<protein>
    <submittedName>
        <fullName evidence="7">PROTON/GLUTAMATE SYMPORTER</fullName>
    </submittedName>
</protein>
<evidence type="ECO:0000313" key="8">
    <source>
        <dbReference type="Proteomes" id="UP000000422"/>
    </source>
</evidence>
<dbReference type="SUPFAM" id="SSF118215">
    <property type="entry name" value="Proton glutamate symport protein"/>
    <property type="match status" value="1"/>
</dbReference>
<keyword evidence="3 6" id="KW-0812">Transmembrane</keyword>
<keyword evidence="4 6" id="KW-1133">Transmembrane helix</keyword>
<feature type="transmembrane region" description="Helical" evidence="6">
    <location>
        <begin position="355"/>
        <end position="376"/>
    </location>
</feature>
<feature type="transmembrane region" description="Helical" evidence="6">
    <location>
        <begin position="149"/>
        <end position="167"/>
    </location>
</feature>
<dbReference type="KEGG" id="wsu:WS0722"/>
<dbReference type="GO" id="GO:0005886">
    <property type="term" value="C:plasma membrane"/>
    <property type="evidence" value="ECO:0007669"/>
    <property type="project" value="TreeGrafter"/>
</dbReference>
<feature type="transmembrane region" description="Helical" evidence="6">
    <location>
        <begin position="78"/>
        <end position="100"/>
    </location>
</feature>
<feature type="transmembrane region" description="Helical" evidence="6">
    <location>
        <begin position="217"/>
        <end position="239"/>
    </location>
</feature>
<dbReference type="RefSeq" id="WP_011138645.1">
    <property type="nucleotide sequence ID" value="NC_005090.1"/>
</dbReference>